<keyword evidence="1" id="KW-0812">Transmembrane</keyword>
<feature type="transmembrane region" description="Helical" evidence="1">
    <location>
        <begin position="21"/>
        <end position="39"/>
    </location>
</feature>
<name>A0ABX0MHT6_9BURK</name>
<dbReference type="InterPro" id="IPR015002">
    <property type="entry name" value="T6SS_Tdi1_C"/>
</dbReference>
<organism evidence="3 4">
    <name type="scientific">Massilia aquatica</name>
    <dbReference type="NCBI Taxonomy" id="2609000"/>
    <lineage>
        <taxon>Bacteria</taxon>
        <taxon>Pseudomonadati</taxon>
        <taxon>Pseudomonadota</taxon>
        <taxon>Betaproteobacteria</taxon>
        <taxon>Burkholderiales</taxon>
        <taxon>Oxalobacteraceae</taxon>
        <taxon>Telluria group</taxon>
        <taxon>Massilia</taxon>
    </lineage>
</organism>
<evidence type="ECO:0000313" key="3">
    <source>
        <dbReference type="EMBL" id="NHZ43426.1"/>
    </source>
</evidence>
<comment type="caution">
    <text evidence="3">The sequence shown here is derived from an EMBL/GenBank/DDBJ whole genome shotgun (WGS) entry which is preliminary data.</text>
</comment>
<keyword evidence="1" id="KW-0472">Membrane</keyword>
<dbReference type="EMBL" id="VVIW01000019">
    <property type="protein sequence ID" value="NHZ43426.1"/>
    <property type="molecule type" value="Genomic_DNA"/>
</dbReference>
<evidence type="ECO:0000313" key="4">
    <source>
        <dbReference type="Proteomes" id="UP000819052"/>
    </source>
</evidence>
<dbReference type="RefSeq" id="WP_167079398.1">
    <property type="nucleotide sequence ID" value="NZ_VVIW01000019.1"/>
</dbReference>
<evidence type="ECO:0000259" key="2">
    <source>
        <dbReference type="Pfam" id="PF08906"/>
    </source>
</evidence>
<keyword evidence="4" id="KW-1185">Reference proteome</keyword>
<protein>
    <submittedName>
        <fullName evidence="3">DUF1851 domain-containing protein</fullName>
    </submittedName>
</protein>
<feature type="domain" description="T6SS immunity protein Tdi1 C-terminal" evidence="2">
    <location>
        <begin position="21"/>
        <end position="54"/>
    </location>
</feature>
<dbReference type="Proteomes" id="UP000819052">
    <property type="component" value="Unassembled WGS sequence"/>
</dbReference>
<evidence type="ECO:0000256" key="1">
    <source>
        <dbReference type="SAM" id="Phobius"/>
    </source>
</evidence>
<sequence>MRRAAQLSHGRANDHSRFWRLYGLVPALLIGGAATLEHLQKVKAVEHLVRLAQLAPLDVITSPPP</sequence>
<dbReference type="Pfam" id="PF08906">
    <property type="entry name" value="T6SS_Tdi1_C"/>
    <property type="match status" value="1"/>
</dbReference>
<reference evidence="3 4" key="1">
    <citation type="submission" date="2019-09" db="EMBL/GenBank/DDBJ databases">
        <title>Taxonomy of Antarctic Massilia spp.: description of Massilia rubra sp. nov., Massilia aquatica sp. nov., Massilia mucilaginosa sp. nov., Massilia frigida sp. nov. isolated from streams, lakes and regoliths.</title>
        <authorList>
            <person name="Holochova P."/>
            <person name="Sedlacek I."/>
            <person name="Kralova S."/>
            <person name="Maslanova I."/>
            <person name="Busse H.-J."/>
            <person name="Stankova E."/>
            <person name="Vrbovska V."/>
            <person name="Kovarovic V."/>
            <person name="Bartak M."/>
            <person name="Svec P."/>
            <person name="Pantucek R."/>
        </authorList>
    </citation>
    <scope>NUCLEOTIDE SEQUENCE [LARGE SCALE GENOMIC DNA]</scope>
    <source>
        <strain evidence="3 4">CCM 8693</strain>
    </source>
</reference>
<proteinExistence type="predicted"/>
<accession>A0ABX0MHT6</accession>
<gene>
    <name evidence="3" type="ORF">F1609_25110</name>
</gene>
<keyword evidence="1" id="KW-1133">Transmembrane helix</keyword>